<name>A0AAV2ET61_9ROSI</name>
<reference evidence="1 2" key="1">
    <citation type="submission" date="2024-04" db="EMBL/GenBank/DDBJ databases">
        <authorList>
            <person name="Fracassetti M."/>
        </authorList>
    </citation>
    <scope>NUCLEOTIDE SEQUENCE [LARGE SCALE GENOMIC DNA]</scope>
</reference>
<keyword evidence="2" id="KW-1185">Reference proteome</keyword>
<dbReference type="AlphaFoldDB" id="A0AAV2ET61"/>
<gene>
    <name evidence="1" type="ORF">LTRI10_LOCUS30042</name>
</gene>
<dbReference type="EMBL" id="OZ034818">
    <property type="protein sequence ID" value="CAL1389163.1"/>
    <property type="molecule type" value="Genomic_DNA"/>
</dbReference>
<dbReference type="Proteomes" id="UP001497516">
    <property type="component" value="Chromosome 5"/>
</dbReference>
<sequence>MEKAASGQRNNFIEGFAFDLVCDFISIWICRLVGFDFIEGEEKGKTSDSRPYRRPNASTLELTWQRCRRRRQKNSSGEDPLISFV</sequence>
<proteinExistence type="predicted"/>
<organism evidence="1 2">
    <name type="scientific">Linum trigynum</name>
    <dbReference type="NCBI Taxonomy" id="586398"/>
    <lineage>
        <taxon>Eukaryota</taxon>
        <taxon>Viridiplantae</taxon>
        <taxon>Streptophyta</taxon>
        <taxon>Embryophyta</taxon>
        <taxon>Tracheophyta</taxon>
        <taxon>Spermatophyta</taxon>
        <taxon>Magnoliopsida</taxon>
        <taxon>eudicotyledons</taxon>
        <taxon>Gunneridae</taxon>
        <taxon>Pentapetalae</taxon>
        <taxon>rosids</taxon>
        <taxon>fabids</taxon>
        <taxon>Malpighiales</taxon>
        <taxon>Linaceae</taxon>
        <taxon>Linum</taxon>
    </lineage>
</organism>
<evidence type="ECO:0000313" key="1">
    <source>
        <dbReference type="EMBL" id="CAL1389163.1"/>
    </source>
</evidence>
<protein>
    <submittedName>
        <fullName evidence="1">Uncharacterized protein</fullName>
    </submittedName>
</protein>
<evidence type="ECO:0000313" key="2">
    <source>
        <dbReference type="Proteomes" id="UP001497516"/>
    </source>
</evidence>
<accession>A0AAV2ET61</accession>